<proteinExistence type="predicted"/>
<accession>A0ABP6M6N9</accession>
<keyword evidence="1" id="KW-0472">Membrane</keyword>
<dbReference type="Proteomes" id="UP001500236">
    <property type="component" value="Unassembled WGS sequence"/>
</dbReference>
<keyword evidence="1" id="KW-1133">Transmembrane helix</keyword>
<protein>
    <submittedName>
        <fullName evidence="2">Uncharacterized protein</fullName>
    </submittedName>
</protein>
<sequence length="53" mass="6125">MYAWIFRHLPGPLWLKIIQTLVLLAAVVLLLMEVVFPWVDQYSPLNDSTIQDG</sequence>
<name>A0ABP6M6N9_9MICC</name>
<evidence type="ECO:0000313" key="3">
    <source>
        <dbReference type="Proteomes" id="UP001500236"/>
    </source>
</evidence>
<keyword evidence="3" id="KW-1185">Reference proteome</keyword>
<evidence type="ECO:0000256" key="1">
    <source>
        <dbReference type="SAM" id="Phobius"/>
    </source>
</evidence>
<dbReference type="EMBL" id="BAAAVT010000022">
    <property type="protein sequence ID" value="GAA3074283.1"/>
    <property type="molecule type" value="Genomic_DNA"/>
</dbReference>
<dbReference type="RefSeq" id="WP_170922706.1">
    <property type="nucleotide sequence ID" value="NZ_BAAAVT010000022.1"/>
</dbReference>
<keyword evidence="1" id="KW-0812">Transmembrane</keyword>
<evidence type="ECO:0000313" key="2">
    <source>
        <dbReference type="EMBL" id="GAA3074283.1"/>
    </source>
</evidence>
<comment type="caution">
    <text evidence="2">The sequence shown here is derived from an EMBL/GenBank/DDBJ whole genome shotgun (WGS) entry which is preliminary data.</text>
</comment>
<gene>
    <name evidence="2" type="ORF">GCM10010529_27650</name>
</gene>
<reference evidence="3" key="1">
    <citation type="journal article" date="2019" name="Int. J. Syst. Evol. Microbiol.">
        <title>The Global Catalogue of Microorganisms (GCM) 10K type strain sequencing project: providing services to taxonomists for standard genome sequencing and annotation.</title>
        <authorList>
            <consortium name="The Broad Institute Genomics Platform"/>
            <consortium name="The Broad Institute Genome Sequencing Center for Infectious Disease"/>
            <person name="Wu L."/>
            <person name="Ma J."/>
        </authorList>
    </citation>
    <scope>NUCLEOTIDE SEQUENCE [LARGE SCALE GENOMIC DNA]</scope>
    <source>
        <strain evidence="3">JCM 14309</strain>
    </source>
</reference>
<organism evidence="2 3">
    <name type="scientific">Nesterenkonia aethiopica</name>
    <dbReference type="NCBI Taxonomy" id="269144"/>
    <lineage>
        <taxon>Bacteria</taxon>
        <taxon>Bacillati</taxon>
        <taxon>Actinomycetota</taxon>
        <taxon>Actinomycetes</taxon>
        <taxon>Micrococcales</taxon>
        <taxon>Micrococcaceae</taxon>
        <taxon>Nesterenkonia</taxon>
    </lineage>
</organism>
<feature type="transmembrane region" description="Helical" evidence="1">
    <location>
        <begin position="21"/>
        <end position="39"/>
    </location>
</feature>